<keyword evidence="2" id="KW-0547">Nucleotide-binding</keyword>
<dbReference type="RefSeq" id="WP_145077136.1">
    <property type="nucleotide sequence ID" value="NZ_CP036298.1"/>
</dbReference>
<dbReference type="InterPro" id="IPR051782">
    <property type="entry name" value="ABC_Transporter_VariousFunc"/>
</dbReference>
<accession>A0A518G5L7</accession>
<dbReference type="GO" id="GO:0016887">
    <property type="term" value="F:ATP hydrolysis activity"/>
    <property type="evidence" value="ECO:0007669"/>
    <property type="project" value="InterPro"/>
</dbReference>
<reference evidence="5 6" key="1">
    <citation type="submission" date="2019-02" db="EMBL/GenBank/DDBJ databases">
        <title>Deep-cultivation of Planctomycetes and their phenomic and genomic characterization uncovers novel biology.</title>
        <authorList>
            <person name="Wiegand S."/>
            <person name="Jogler M."/>
            <person name="Boedeker C."/>
            <person name="Pinto D."/>
            <person name="Vollmers J."/>
            <person name="Rivas-Marin E."/>
            <person name="Kohn T."/>
            <person name="Peeters S.H."/>
            <person name="Heuer A."/>
            <person name="Rast P."/>
            <person name="Oberbeckmann S."/>
            <person name="Bunk B."/>
            <person name="Jeske O."/>
            <person name="Meyerdierks A."/>
            <person name="Storesund J.E."/>
            <person name="Kallscheuer N."/>
            <person name="Luecker S."/>
            <person name="Lage O.M."/>
            <person name="Pohl T."/>
            <person name="Merkel B.J."/>
            <person name="Hornburger P."/>
            <person name="Mueller R.-W."/>
            <person name="Bruemmer F."/>
            <person name="Labrenz M."/>
            <person name="Spormann A.M."/>
            <person name="Op den Camp H."/>
            <person name="Overmann J."/>
            <person name="Amann R."/>
            <person name="Jetten M.S.M."/>
            <person name="Mascher T."/>
            <person name="Medema M.H."/>
            <person name="Devos D.P."/>
            <person name="Kaster A.-K."/>
            <person name="Ovreas L."/>
            <person name="Rohde M."/>
            <person name="Galperin M.Y."/>
            <person name="Jogler C."/>
        </authorList>
    </citation>
    <scope>NUCLEOTIDE SEQUENCE [LARGE SCALE GENOMIC DNA]</scope>
    <source>
        <strain evidence="5 6">Q31a</strain>
    </source>
</reference>
<dbReference type="SMART" id="SM00382">
    <property type="entry name" value="AAA"/>
    <property type="match status" value="1"/>
</dbReference>
<evidence type="ECO:0000259" key="4">
    <source>
        <dbReference type="PROSITE" id="PS50893"/>
    </source>
</evidence>
<evidence type="ECO:0000256" key="1">
    <source>
        <dbReference type="ARBA" id="ARBA00022448"/>
    </source>
</evidence>
<dbReference type="CDD" id="cd03230">
    <property type="entry name" value="ABC_DR_subfamily_A"/>
    <property type="match status" value="1"/>
</dbReference>
<organism evidence="5 6">
    <name type="scientific">Aureliella helgolandensis</name>
    <dbReference type="NCBI Taxonomy" id="2527968"/>
    <lineage>
        <taxon>Bacteria</taxon>
        <taxon>Pseudomonadati</taxon>
        <taxon>Planctomycetota</taxon>
        <taxon>Planctomycetia</taxon>
        <taxon>Pirellulales</taxon>
        <taxon>Pirellulaceae</taxon>
        <taxon>Aureliella</taxon>
    </lineage>
</organism>
<dbReference type="PANTHER" id="PTHR42939:SF1">
    <property type="entry name" value="ABC TRANSPORTER ATP-BINDING PROTEIN ALBC-RELATED"/>
    <property type="match status" value="1"/>
</dbReference>
<name>A0A518G5L7_9BACT</name>
<dbReference type="GO" id="GO:0005524">
    <property type="term" value="F:ATP binding"/>
    <property type="evidence" value="ECO:0007669"/>
    <property type="project" value="UniProtKB-KW"/>
</dbReference>
<dbReference type="OrthoDB" id="9795548at2"/>
<dbReference type="InterPro" id="IPR027417">
    <property type="entry name" value="P-loop_NTPase"/>
</dbReference>
<dbReference type="PROSITE" id="PS50893">
    <property type="entry name" value="ABC_TRANSPORTER_2"/>
    <property type="match status" value="1"/>
</dbReference>
<sequence>MWAIETNRLSKRFGEVHSLVDCNLQVPQGIVFGLLGPNGAGKSTLLRSLLGFVRPTSGQGAVCGYNILHHSLQVRQQVAYLPGDARLYRSMRGSRILEMFAELHPCGSLLRSQAVAQRLDLDVSRRVAFMSTGMRQKLALAIVLGNRAPVVILDEPTANLDPAVTASVLDLVREARSHGQTVVLSSHIFSDIDSTCDEAAIMRSGSIVAQHRLDELASLHSVQALVSKHNGPAELPLSLRDEATYPPFVKFCQLVTTTRNAPQPNGEPAAKLLLQLNGSGRDWLPWLADLQANWPALCELKIERAGIRSIYDRHLSTPTNQAVPPVQEPSN</sequence>
<evidence type="ECO:0000256" key="2">
    <source>
        <dbReference type="ARBA" id="ARBA00022741"/>
    </source>
</evidence>
<gene>
    <name evidence="5" type="primary">ybhF_1</name>
    <name evidence="5" type="ORF">Q31a_21960</name>
</gene>
<dbReference type="InterPro" id="IPR003593">
    <property type="entry name" value="AAA+_ATPase"/>
</dbReference>
<dbReference type="KEGG" id="ahel:Q31a_21960"/>
<dbReference type="Pfam" id="PF00005">
    <property type="entry name" value="ABC_tran"/>
    <property type="match status" value="1"/>
</dbReference>
<evidence type="ECO:0000313" key="6">
    <source>
        <dbReference type="Proteomes" id="UP000318017"/>
    </source>
</evidence>
<feature type="domain" description="ABC transporter" evidence="4">
    <location>
        <begin position="4"/>
        <end position="229"/>
    </location>
</feature>
<protein>
    <submittedName>
        <fullName evidence="5">Putative ABC transporter ATP-binding protein YbhF</fullName>
    </submittedName>
</protein>
<dbReference type="AlphaFoldDB" id="A0A518G5L7"/>
<dbReference type="EMBL" id="CP036298">
    <property type="protein sequence ID" value="QDV23886.1"/>
    <property type="molecule type" value="Genomic_DNA"/>
</dbReference>
<evidence type="ECO:0000256" key="3">
    <source>
        <dbReference type="ARBA" id="ARBA00022840"/>
    </source>
</evidence>
<dbReference type="InterPro" id="IPR003439">
    <property type="entry name" value="ABC_transporter-like_ATP-bd"/>
</dbReference>
<proteinExistence type="predicted"/>
<dbReference type="PANTHER" id="PTHR42939">
    <property type="entry name" value="ABC TRANSPORTER ATP-BINDING PROTEIN ALBC-RELATED"/>
    <property type="match status" value="1"/>
</dbReference>
<dbReference type="SUPFAM" id="SSF52540">
    <property type="entry name" value="P-loop containing nucleoside triphosphate hydrolases"/>
    <property type="match status" value="1"/>
</dbReference>
<keyword evidence="3 5" id="KW-0067">ATP-binding</keyword>
<keyword evidence="1" id="KW-0813">Transport</keyword>
<dbReference type="Gene3D" id="3.40.50.300">
    <property type="entry name" value="P-loop containing nucleotide triphosphate hydrolases"/>
    <property type="match status" value="1"/>
</dbReference>
<keyword evidence="6" id="KW-1185">Reference proteome</keyword>
<dbReference type="Proteomes" id="UP000318017">
    <property type="component" value="Chromosome"/>
</dbReference>
<evidence type="ECO:0000313" key="5">
    <source>
        <dbReference type="EMBL" id="QDV23886.1"/>
    </source>
</evidence>